<comment type="caution">
    <text evidence="2">The sequence shown here is derived from an EMBL/GenBank/DDBJ whole genome shotgun (WGS) entry which is preliminary data.</text>
</comment>
<protein>
    <submittedName>
        <fullName evidence="2">Uncharacterized protein</fullName>
    </submittedName>
</protein>
<feature type="region of interest" description="Disordered" evidence="1">
    <location>
        <begin position="96"/>
        <end position="135"/>
    </location>
</feature>
<feature type="compositionally biased region" description="Basic and acidic residues" evidence="1">
    <location>
        <begin position="96"/>
        <end position="122"/>
    </location>
</feature>
<organism evidence="2 3">
    <name type="scientific">Cymbomonas tetramitiformis</name>
    <dbReference type="NCBI Taxonomy" id="36881"/>
    <lineage>
        <taxon>Eukaryota</taxon>
        <taxon>Viridiplantae</taxon>
        <taxon>Chlorophyta</taxon>
        <taxon>Pyramimonadophyceae</taxon>
        <taxon>Pyramimonadales</taxon>
        <taxon>Pyramimonadaceae</taxon>
        <taxon>Cymbomonas</taxon>
    </lineage>
</organism>
<accession>A0AAE0LGN5</accession>
<proteinExistence type="predicted"/>
<sequence length="135" mass="15397">MAQTRARVKIAQSGRRIGNPLSEIRMRMFMSKLSATRQRLLQERGQAWNPLWTNWEAYSPLGVGMARRLRRLPHLHAKSLSCVVLDAERLGQHVDGRQRERGEVDGRQREVGEVDGRQRELSQDLSSTLAQGPQA</sequence>
<keyword evidence="3" id="KW-1185">Reference proteome</keyword>
<dbReference type="EMBL" id="LGRX02002232">
    <property type="protein sequence ID" value="KAK3284598.1"/>
    <property type="molecule type" value="Genomic_DNA"/>
</dbReference>
<evidence type="ECO:0000256" key="1">
    <source>
        <dbReference type="SAM" id="MobiDB-lite"/>
    </source>
</evidence>
<dbReference type="Proteomes" id="UP001190700">
    <property type="component" value="Unassembled WGS sequence"/>
</dbReference>
<name>A0AAE0LGN5_9CHLO</name>
<reference evidence="2 3" key="1">
    <citation type="journal article" date="2015" name="Genome Biol. Evol.">
        <title>Comparative Genomics of a Bacterivorous Green Alga Reveals Evolutionary Causalities and Consequences of Phago-Mixotrophic Mode of Nutrition.</title>
        <authorList>
            <person name="Burns J.A."/>
            <person name="Paasch A."/>
            <person name="Narechania A."/>
            <person name="Kim E."/>
        </authorList>
    </citation>
    <scope>NUCLEOTIDE SEQUENCE [LARGE SCALE GENOMIC DNA]</scope>
    <source>
        <strain evidence="2 3">PLY_AMNH</strain>
    </source>
</reference>
<feature type="compositionally biased region" description="Polar residues" evidence="1">
    <location>
        <begin position="123"/>
        <end position="135"/>
    </location>
</feature>
<gene>
    <name evidence="2" type="ORF">CYMTET_7767</name>
</gene>
<evidence type="ECO:0000313" key="2">
    <source>
        <dbReference type="EMBL" id="KAK3284598.1"/>
    </source>
</evidence>
<dbReference type="AlphaFoldDB" id="A0AAE0LGN5"/>
<evidence type="ECO:0000313" key="3">
    <source>
        <dbReference type="Proteomes" id="UP001190700"/>
    </source>
</evidence>